<keyword evidence="4" id="KW-0496">Mitochondrion</keyword>
<feature type="transmembrane region" description="Helical" evidence="2">
    <location>
        <begin position="45"/>
        <end position="65"/>
    </location>
</feature>
<organism evidence="4 5">
    <name type="scientific">Thanatephorus cucumeris (strain AG1-IB / isolate 7/3/14)</name>
    <name type="common">Lettuce bottom rot fungus</name>
    <name type="synonym">Rhizoctonia solani</name>
    <dbReference type="NCBI Taxonomy" id="1108050"/>
    <lineage>
        <taxon>Eukaryota</taxon>
        <taxon>Fungi</taxon>
        <taxon>Dikarya</taxon>
        <taxon>Basidiomycota</taxon>
        <taxon>Agaricomycotina</taxon>
        <taxon>Agaricomycetes</taxon>
        <taxon>Cantharellales</taxon>
        <taxon>Ceratobasidiaceae</taxon>
        <taxon>Rhizoctonia</taxon>
        <taxon>Rhizoctonia solani AG-1</taxon>
    </lineage>
</organism>
<dbReference type="PANTHER" id="PTHR36181:SF4">
    <property type="entry name" value="LAGLIDADG ENDONUCLEASE"/>
    <property type="match status" value="1"/>
</dbReference>
<dbReference type="GO" id="GO:0005739">
    <property type="term" value="C:mitochondrion"/>
    <property type="evidence" value="ECO:0007669"/>
    <property type="project" value="UniProtKB-ARBA"/>
</dbReference>
<dbReference type="PANTHER" id="PTHR36181">
    <property type="entry name" value="INTRON-ENCODED ENDONUCLEASE AI3-RELATED"/>
    <property type="match status" value="1"/>
</dbReference>
<evidence type="ECO:0000313" key="5">
    <source>
        <dbReference type="Proteomes" id="UP000012065"/>
    </source>
</evidence>
<keyword evidence="4" id="KW-0378">Hydrolase</keyword>
<gene>
    <name evidence="4" type="ORF">BN14_13006</name>
</gene>
<dbReference type="Proteomes" id="UP000012065">
    <property type="component" value="Mitochondrion MT"/>
</dbReference>
<dbReference type="Pfam" id="PF00961">
    <property type="entry name" value="LAGLIDADG_1"/>
    <property type="match status" value="1"/>
</dbReference>
<protein>
    <submittedName>
        <fullName evidence="4">LAGLIDADG homing endonuclease</fullName>
    </submittedName>
</protein>
<sequence>MNFKKFKKITILASVLHTLRISPLLLIRIATIALLYAAALSFNVVYIQSIGSGIGIFSGLFHVVLTPQGTETFFYLVGAISLMLPIKPDKLNLAEQNSSLLPEELKQKLGFGNEISDTWLQWFIGFAEGDGAILSYKGQPQFVITQKEGKILYEIKSVLGFGTVRYFPNGNGYYRYIVTDSKGILLLCLLFNGNLVLPYRVEQLSQWIIDLNAKLTSPKSQISGQIPQITAITDTTKPSLKNAWLSGFTDAEGTFNVNITF</sequence>
<dbReference type="InterPro" id="IPR004860">
    <property type="entry name" value="LAGLIDADG_dom"/>
</dbReference>
<evidence type="ECO:0000259" key="3">
    <source>
        <dbReference type="Pfam" id="PF00961"/>
    </source>
</evidence>
<dbReference type="Gene3D" id="3.10.28.10">
    <property type="entry name" value="Homing endonucleases"/>
    <property type="match status" value="2"/>
</dbReference>
<keyword evidence="2" id="KW-0472">Membrane</keyword>
<keyword evidence="4" id="KW-0540">Nuclease</keyword>
<feature type="domain" description="Homing endonuclease LAGLIDADG" evidence="3">
    <location>
        <begin position="125"/>
        <end position="203"/>
    </location>
</feature>
<dbReference type="GO" id="GO:0004519">
    <property type="term" value="F:endonuclease activity"/>
    <property type="evidence" value="ECO:0007669"/>
    <property type="project" value="UniProtKB-KW"/>
</dbReference>
<dbReference type="InterPro" id="IPR051289">
    <property type="entry name" value="LAGLIDADG_Endonuclease"/>
</dbReference>
<dbReference type="AlphaFoldDB" id="M5BMH2"/>
<keyword evidence="4" id="KW-0255">Endonuclease</keyword>
<comment type="function">
    <text evidence="1">Mitochondrial DNA endonuclease involved in intron homing.</text>
</comment>
<evidence type="ECO:0000256" key="2">
    <source>
        <dbReference type="SAM" id="Phobius"/>
    </source>
</evidence>
<keyword evidence="2" id="KW-1133">Transmembrane helix</keyword>
<dbReference type="EMBL" id="HF546977">
    <property type="protein sequence ID" value="CCO27440.1"/>
    <property type="molecule type" value="Genomic_DNA"/>
</dbReference>
<proteinExistence type="predicted"/>
<keyword evidence="2" id="KW-0812">Transmembrane</keyword>
<dbReference type="InterPro" id="IPR027434">
    <property type="entry name" value="Homing_endonucl"/>
</dbReference>
<geneLocation type="mitochondrion" evidence="4"/>
<name>M5BMH2_THACB</name>
<dbReference type="SUPFAM" id="SSF55608">
    <property type="entry name" value="Homing endonucleases"/>
    <property type="match status" value="1"/>
</dbReference>
<reference evidence="4 5" key="1">
    <citation type="journal article" date="2013" name="J. Biotechnol.">
        <title>Establishment and interpretation of the genome sequence of the phytopathogenic fungus Rhizoctonia solani AG1-IB isolate 7/3/14.</title>
        <authorList>
            <person name="Wibberg D.W."/>
            <person name="Jelonek L.J."/>
            <person name="Rupp O.R."/>
            <person name="Hennig M.H."/>
            <person name="Eikmeyer F.E."/>
            <person name="Goesmann A.G."/>
            <person name="Hartmann A.H."/>
            <person name="Borriss R.B."/>
            <person name="Grosch R.G."/>
            <person name="Puehler A.P."/>
            <person name="Schlueter A.S."/>
        </authorList>
    </citation>
    <scope>NUCLEOTIDE SEQUENCE [LARGE SCALE GENOMIC DNA]</scope>
    <source>
        <strain evidence="5">AG1-IB / isolate 7/3/14</strain>
    </source>
</reference>
<evidence type="ECO:0000313" key="4">
    <source>
        <dbReference type="EMBL" id="CCO27440.1"/>
    </source>
</evidence>
<evidence type="ECO:0000256" key="1">
    <source>
        <dbReference type="ARBA" id="ARBA00002670"/>
    </source>
</evidence>
<accession>M5BMH2</accession>
<feature type="transmembrane region" description="Helical" evidence="2">
    <location>
        <begin position="21"/>
        <end position="39"/>
    </location>
</feature>